<dbReference type="AlphaFoldDB" id="A0A0B7AL33"/>
<evidence type="ECO:0000313" key="1">
    <source>
        <dbReference type="EMBL" id="CEK80706.1"/>
    </source>
</evidence>
<organism evidence="1">
    <name type="scientific">Arion vulgaris</name>
    <dbReference type="NCBI Taxonomy" id="1028688"/>
    <lineage>
        <taxon>Eukaryota</taxon>
        <taxon>Metazoa</taxon>
        <taxon>Spiralia</taxon>
        <taxon>Lophotrochozoa</taxon>
        <taxon>Mollusca</taxon>
        <taxon>Gastropoda</taxon>
        <taxon>Heterobranchia</taxon>
        <taxon>Euthyneura</taxon>
        <taxon>Panpulmonata</taxon>
        <taxon>Eupulmonata</taxon>
        <taxon>Stylommatophora</taxon>
        <taxon>Helicina</taxon>
        <taxon>Arionoidea</taxon>
        <taxon>Arionidae</taxon>
        <taxon>Arion</taxon>
    </lineage>
</organism>
<feature type="non-terminal residue" evidence="1">
    <location>
        <position position="1"/>
    </location>
</feature>
<dbReference type="EMBL" id="HACG01033841">
    <property type="protein sequence ID" value="CEK80706.1"/>
    <property type="molecule type" value="Transcribed_RNA"/>
</dbReference>
<proteinExistence type="predicted"/>
<protein>
    <submittedName>
        <fullName evidence="1">Uncharacterized protein</fullName>
    </submittedName>
</protein>
<gene>
    <name evidence="1" type="primary">ORF122297</name>
</gene>
<reference evidence="1" key="1">
    <citation type="submission" date="2014-12" db="EMBL/GenBank/DDBJ databases">
        <title>Insight into the proteome of Arion vulgaris.</title>
        <authorList>
            <person name="Aradska J."/>
            <person name="Bulat T."/>
            <person name="Smidak R."/>
            <person name="Sarate P."/>
            <person name="Gangsoo J."/>
            <person name="Sialana F."/>
            <person name="Bilban M."/>
            <person name="Lubec G."/>
        </authorList>
    </citation>
    <scope>NUCLEOTIDE SEQUENCE</scope>
    <source>
        <tissue evidence="1">Skin</tissue>
    </source>
</reference>
<accession>A0A0B7AL33</accession>
<name>A0A0B7AL33_9EUPU</name>
<feature type="non-terminal residue" evidence="1">
    <location>
        <position position="196"/>
    </location>
</feature>
<sequence length="196" mass="22130">REKIKLFDLAGKYGSILDVVKKLQEYTEEELDKEDIITIALKSYIKLGHIEDGLVFQNVVASRAAVRESVWWNNNPVRNMRIKILLLAIQKRLTEITYDNPTALFQKAFEILFGTCLGAHEIEVEGNQFDDGSNQSGDILVVFDADQDPEVCLTEKSALCLKQVATCLFGLQAEENLQGNGQYSCRLSQDEIQLDE</sequence>